<dbReference type="STRING" id="106549.A0A540M6F3"/>
<gene>
    <name evidence="3" type="ORF">C1H46_020297</name>
</gene>
<evidence type="ECO:0000313" key="3">
    <source>
        <dbReference type="EMBL" id="TQD94102.1"/>
    </source>
</evidence>
<feature type="region of interest" description="Disordered" evidence="2">
    <location>
        <begin position="146"/>
        <end position="183"/>
    </location>
</feature>
<sequence>MISGRQKSSRSLASPSSSRFVTETINRSHNFVIKGYSLAKGIGALLHFIYTDNLIEDEELSDASSLCMSSLSDGLAAKLLAASDKYGLPRVKLMCESVLCKIMSVNYVAIILALADRYRAMDLKSVCLKFATENLVGESFDTHGANFRDSTGESESSFDQDEGSRTHGSDFEDLIGENGSGCD</sequence>
<dbReference type="Proteomes" id="UP000315295">
    <property type="component" value="Unassembled WGS sequence"/>
</dbReference>
<dbReference type="PANTHER" id="PTHR26379">
    <property type="entry name" value="BTB/POZ AND MATH DOMAIN-CONTAINING PROTEIN 1"/>
    <property type="match status" value="1"/>
</dbReference>
<keyword evidence="4" id="KW-1185">Reference proteome</keyword>
<protein>
    <submittedName>
        <fullName evidence="3">Uncharacterized protein</fullName>
    </submittedName>
</protein>
<evidence type="ECO:0000313" key="4">
    <source>
        <dbReference type="Proteomes" id="UP000315295"/>
    </source>
</evidence>
<dbReference type="Gene3D" id="3.30.710.10">
    <property type="entry name" value="Potassium Channel Kv1.1, Chain A"/>
    <property type="match status" value="1"/>
</dbReference>
<evidence type="ECO:0000256" key="2">
    <source>
        <dbReference type="SAM" id="MobiDB-lite"/>
    </source>
</evidence>
<proteinExistence type="predicted"/>
<dbReference type="AlphaFoldDB" id="A0A540M6F3"/>
<evidence type="ECO:0000256" key="1">
    <source>
        <dbReference type="ARBA" id="ARBA00004906"/>
    </source>
</evidence>
<dbReference type="GO" id="GO:0016567">
    <property type="term" value="P:protein ubiquitination"/>
    <property type="evidence" value="ECO:0007669"/>
    <property type="project" value="InterPro"/>
</dbReference>
<organism evidence="3 4">
    <name type="scientific">Malus baccata</name>
    <name type="common">Siberian crab apple</name>
    <name type="synonym">Pyrus baccata</name>
    <dbReference type="NCBI Taxonomy" id="106549"/>
    <lineage>
        <taxon>Eukaryota</taxon>
        <taxon>Viridiplantae</taxon>
        <taxon>Streptophyta</taxon>
        <taxon>Embryophyta</taxon>
        <taxon>Tracheophyta</taxon>
        <taxon>Spermatophyta</taxon>
        <taxon>Magnoliopsida</taxon>
        <taxon>eudicotyledons</taxon>
        <taxon>Gunneridae</taxon>
        <taxon>Pentapetalae</taxon>
        <taxon>rosids</taxon>
        <taxon>fabids</taxon>
        <taxon>Rosales</taxon>
        <taxon>Rosaceae</taxon>
        <taxon>Amygdaloideae</taxon>
        <taxon>Maleae</taxon>
        <taxon>Malus</taxon>
    </lineage>
</organism>
<dbReference type="PANTHER" id="PTHR26379:SF466">
    <property type="entry name" value="BTB_POZ AND MATH DOMAIN-CONTAINING PROTEIN 4"/>
    <property type="match status" value="1"/>
</dbReference>
<accession>A0A540M6F3</accession>
<reference evidence="3 4" key="1">
    <citation type="journal article" date="2019" name="G3 (Bethesda)">
        <title>Sequencing of a Wild Apple (Malus baccata) Genome Unravels the Differences Between Cultivated and Wild Apple Species Regarding Disease Resistance and Cold Tolerance.</title>
        <authorList>
            <person name="Chen X."/>
        </authorList>
    </citation>
    <scope>NUCLEOTIDE SEQUENCE [LARGE SCALE GENOMIC DNA]</scope>
    <source>
        <strain evidence="4">cv. Shandingzi</strain>
        <tissue evidence="3">Leaves</tissue>
    </source>
</reference>
<dbReference type="InterPro" id="IPR045005">
    <property type="entry name" value="BPM1-6"/>
</dbReference>
<dbReference type="InterPro" id="IPR011333">
    <property type="entry name" value="SKP1/BTB/POZ_sf"/>
</dbReference>
<name>A0A540M6F3_MALBA</name>
<dbReference type="EMBL" id="VIEB01000350">
    <property type="protein sequence ID" value="TQD94102.1"/>
    <property type="molecule type" value="Genomic_DNA"/>
</dbReference>
<comment type="caution">
    <text evidence="3">The sequence shown here is derived from an EMBL/GenBank/DDBJ whole genome shotgun (WGS) entry which is preliminary data.</text>
</comment>
<dbReference type="Gene3D" id="6.10.250.3030">
    <property type="match status" value="1"/>
</dbReference>
<comment type="pathway">
    <text evidence="1">Protein modification; protein ubiquitination.</text>
</comment>
<dbReference type="SUPFAM" id="SSF54695">
    <property type="entry name" value="POZ domain"/>
    <property type="match status" value="1"/>
</dbReference>